<dbReference type="InterPro" id="IPR050888">
    <property type="entry name" value="ZnF_C2H2-type_TF"/>
</dbReference>
<keyword evidence="3" id="KW-0677">Repeat</keyword>
<organism evidence="9 10">
    <name type="scientific">Tigriopus californicus</name>
    <name type="common">Marine copepod</name>
    <dbReference type="NCBI Taxonomy" id="6832"/>
    <lineage>
        <taxon>Eukaryota</taxon>
        <taxon>Metazoa</taxon>
        <taxon>Ecdysozoa</taxon>
        <taxon>Arthropoda</taxon>
        <taxon>Crustacea</taxon>
        <taxon>Multicrustacea</taxon>
        <taxon>Hexanauplia</taxon>
        <taxon>Copepoda</taxon>
        <taxon>Harpacticoida</taxon>
        <taxon>Harpacticidae</taxon>
        <taxon>Tigriopus</taxon>
    </lineage>
</organism>
<feature type="domain" description="C2H2-type" evidence="8">
    <location>
        <begin position="135"/>
        <end position="163"/>
    </location>
</feature>
<evidence type="ECO:0000259" key="8">
    <source>
        <dbReference type="PROSITE" id="PS50157"/>
    </source>
</evidence>
<comment type="caution">
    <text evidence="9">The sequence shown here is derived from an EMBL/GenBank/DDBJ whole genome shotgun (WGS) entry which is preliminary data.</text>
</comment>
<comment type="subcellular location">
    <subcellularLocation>
        <location evidence="1">Nucleus</location>
    </subcellularLocation>
</comment>
<reference evidence="9 10" key="1">
    <citation type="journal article" date="2018" name="Nat. Ecol. Evol.">
        <title>Genomic signatures of mitonuclear coevolution across populations of Tigriopus californicus.</title>
        <authorList>
            <person name="Barreto F.S."/>
            <person name="Watson E.T."/>
            <person name="Lima T.G."/>
            <person name="Willett C.S."/>
            <person name="Edmands S."/>
            <person name="Li W."/>
            <person name="Burton R.S."/>
        </authorList>
    </citation>
    <scope>NUCLEOTIDE SEQUENCE [LARGE SCALE GENOMIC DNA]</scope>
    <source>
        <strain evidence="9 10">San Diego</strain>
    </source>
</reference>
<dbReference type="InterPro" id="IPR036236">
    <property type="entry name" value="Znf_C2H2_sf"/>
</dbReference>
<feature type="domain" description="C2H2-type" evidence="8">
    <location>
        <begin position="193"/>
        <end position="220"/>
    </location>
</feature>
<dbReference type="InterPro" id="IPR013087">
    <property type="entry name" value="Znf_C2H2_type"/>
</dbReference>
<dbReference type="EMBL" id="VCGU01000008">
    <property type="protein sequence ID" value="TRY71496.1"/>
    <property type="molecule type" value="Genomic_DNA"/>
</dbReference>
<keyword evidence="4 7" id="KW-0863">Zinc-finger</keyword>
<dbReference type="OMA" id="HYWITEI"/>
<protein>
    <recommendedName>
        <fullName evidence="8">C2H2-type domain-containing protein</fullName>
    </recommendedName>
</protein>
<evidence type="ECO:0000256" key="4">
    <source>
        <dbReference type="ARBA" id="ARBA00022771"/>
    </source>
</evidence>
<evidence type="ECO:0000256" key="6">
    <source>
        <dbReference type="ARBA" id="ARBA00023242"/>
    </source>
</evidence>
<gene>
    <name evidence="9" type="ORF">TCAL_12610</name>
</gene>
<dbReference type="GO" id="GO:0005634">
    <property type="term" value="C:nucleus"/>
    <property type="evidence" value="ECO:0007669"/>
    <property type="project" value="UniProtKB-SubCell"/>
</dbReference>
<accession>A0A553P1C9</accession>
<dbReference type="Pfam" id="PF00096">
    <property type="entry name" value="zf-C2H2"/>
    <property type="match status" value="2"/>
</dbReference>
<keyword evidence="6" id="KW-0539">Nucleus</keyword>
<feature type="domain" description="C2H2-type" evidence="8">
    <location>
        <begin position="283"/>
        <end position="312"/>
    </location>
</feature>
<dbReference type="Gene3D" id="3.30.160.60">
    <property type="entry name" value="Classic Zinc Finger"/>
    <property type="match status" value="3"/>
</dbReference>
<feature type="domain" description="C2H2-type" evidence="8">
    <location>
        <begin position="164"/>
        <end position="192"/>
    </location>
</feature>
<evidence type="ECO:0000256" key="7">
    <source>
        <dbReference type="PROSITE-ProRule" id="PRU00042"/>
    </source>
</evidence>
<dbReference type="Proteomes" id="UP000318571">
    <property type="component" value="Chromosome 7"/>
</dbReference>
<dbReference type="PROSITE" id="PS00028">
    <property type="entry name" value="ZINC_FINGER_C2H2_1"/>
    <property type="match status" value="6"/>
</dbReference>
<evidence type="ECO:0000256" key="2">
    <source>
        <dbReference type="ARBA" id="ARBA00022723"/>
    </source>
</evidence>
<dbReference type="PROSITE" id="PS50157">
    <property type="entry name" value="ZINC_FINGER_C2H2_2"/>
    <property type="match status" value="6"/>
</dbReference>
<evidence type="ECO:0000256" key="1">
    <source>
        <dbReference type="ARBA" id="ARBA00004123"/>
    </source>
</evidence>
<keyword evidence="2" id="KW-0479">Metal-binding</keyword>
<dbReference type="STRING" id="6832.A0A553P1C9"/>
<dbReference type="Pfam" id="PF13894">
    <property type="entry name" value="zf-C2H2_4"/>
    <property type="match status" value="1"/>
</dbReference>
<evidence type="ECO:0000256" key="3">
    <source>
        <dbReference type="ARBA" id="ARBA00022737"/>
    </source>
</evidence>
<evidence type="ECO:0000313" key="10">
    <source>
        <dbReference type="Proteomes" id="UP000318571"/>
    </source>
</evidence>
<dbReference type="SMART" id="SM00355">
    <property type="entry name" value="ZnF_C2H2"/>
    <property type="match status" value="6"/>
</dbReference>
<evidence type="ECO:0000256" key="5">
    <source>
        <dbReference type="ARBA" id="ARBA00022833"/>
    </source>
</evidence>
<dbReference type="SUPFAM" id="SSF57667">
    <property type="entry name" value="beta-beta-alpha zinc fingers"/>
    <property type="match status" value="3"/>
</dbReference>
<dbReference type="AlphaFoldDB" id="A0A553P1C9"/>
<dbReference type="GO" id="GO:0008270">
    <property type="term" value="F:zinc ion binding"/>
    <property type="evidence" value="ECO:0007669"/>
    <property type="project" value="UniProtKB-KW"/>
</dbReference>
<keyword evidence="5" id="KW-0862">Zinc</keyword>
<feature type="domain" description="C2H2-type" evidence="8">
    <location>
        <begin position="222"/>
        <end position="245"/>
    </location>
</feature>
<name>A0A553P1C9_TIGCA</name>
<evidence type="ECO:0000313" key="9">
    <source>
        <dbReference type="EMBL" id="TRY71496.1"/>
    </source>
</evidence>
<dbReference type="PANTHER" id="PTHR24406">
    <property type="entry name" value="TRANSCRIPTIONAL REPRESSOR CTCFL-RELATED"/>
    <property type="match status" value="1"/>
</dbReference>
<keyword evidence="10" id="KW-1185">Reference proteome</keyword>
<feature type="domain" description="C2H2-type" evidence="8">
    <location>
        <begin position="253"/>
        <end position="281"/>
    </location>
</feature>
<sequence length="343" mass="39975">MQGHLIVWKELQNLVFDPDWANFDIHCQDGVLQIPTLIFQLLVTLSDFGLEELIGSDIETRCLFLPDVSAGSLLSALRLMFQCQDSNVLVAESHASALFWLSWPKTQSHLVQPHYWITEIINDLVMEMLPQRETQECNICGKTLYDKHSLKKHVDAVHFNIKRFQCQVCQRRFSVKNDLKNHVIAVHERAKNHTCDICGVGVGNRNNLRIHKLTHEPKSRTIRCIHCEKQFRHMSTYRKHISRVHEFLPEKRLKCDHCGKWYNHEEGLKRHVKKFHSQNDHIFQCDQCASSFAFRYELNRHIRKRHHTMATSTSDSSSLPIPLFLPSEPVPLSLLTSHNILPN</sequence>
<proteinExistence type="predicted"/>